<dbReference type="AlphaFoldDB" id="A0A8B9MQH2"/>
<evidence type="ECO:0000256" key="1">
    <source>
        <dbReference type="SAM" id="MobiDB-lite"/>
    </source>
</evidence>
<evidence type="ECO:0000313" key="3">
    <source>
        <dbReference type="Proteomes" id="UP000694541"/>
    </source>
</evidence>
<organism evidence="2 3">
    <name type="scientific">Accipiter nisus</name>
    <name type="common">Eurasian sparrowhawk</name>
    <dbReference type="NCBI Taxonomy" id="211598"/>
    <lineage>
        <taxon>Eukaryota</taxon>
        <taxon>Metazoa</taxon>
        <taxon>Chordata</taxon>
        <taxon>Craniata</taxon>
        <taxon>Vertebrata</taxon>
        <taxon>Euteleostomi</taxon>
        <taxon>Archelosauria</taxon>
        <taxon>Archosauria</taxon>
        <taxon>Dinosauria</taxon>
        <taxon>Saurischia</taxon>
        <taxon>Theropoda</taxon>
        <taxon>Coelurosauria</taxon>
        <taxon>Aves</taxon>
        <taxon>Neognathae</taxon>
        <taxon>Neoaves</taxon>
        <taxon>Telluraves</taxon>
        <taxon>Accipitrimorphae</taxon>
        <taxon>Accipitriformes</taxon>
        <taxon>Accipitridae</taxon>
        <taxon>Accipitrinae</taxon>
        <taxon>Accipiter</taxon>
    </lineage>
</organism>
<dbReference type="Proteomes" id="UP000694541">
    <property type="component" value="Unplaced"/>
</dbReference>
<name>A0A8B9MQH2_9AVES</name>
<sequence length="95" mass="10409">MDNKPLLQERPPAYSPAAQGAGYDYGQSNYGAIPAPQPAPPPFPFLPWVPLRFRRHPSDVRGFCPKTMAKRHSCASSKTDPKLALFFACASLYSG</sequence>
<dbReference type="Ensembl" id="ENSANIT00000012784.1">
    <property type="protein sequence ID" value="ENSANIP00000012357.1"/>
    <property type="gene ID" value="ENSANIG00000008364.1"/>
</dbReference>
<evidence type="ECO:0000313" key="2">
    <source>
        <dbReference type="Ensembl" id="ENSANIP00000012357.1"/>
    </source>
</evidence>
<keyword evidence="3" id="KW-1185">Reference proteome</keyword>
<feature type="region of interest" description="Disordered" evidence="1">
    <location>
        <begin position="1"/>
        <end position="21"/>
    </location>
</feature>
<proteinExistence type="predicted"/>
<reference evidence="2" key="1">
    <citation type="submission" date="2025-08" db="UniProtKB">
        <authorList>
            <consortium name="Ensembl"/>
        </authorList>
    </citation>
    <scope>IDENTIFICATION</scope>
</reference>
<protein>
    <submittedName>
        <fullName evidence="2">Uncharacterized protein</fullName>
    </submittedName>
</protein>
<accession>A0A8B9MQH2</accession>
<reference evidence="2" key="2">
    <citation type="submission" date="2025-09" db="UniProtKB">
        <authorList>
            <consortium name="Ensembl"/>
        </authorList>
    </citation>
    <scope>IDENTIFICATION</scope>
</reference>